<name>A0A317Z8Q2_STAPS</name>
<dbReference type="EMBL" id="QEIV01000594">
    <property type="protein sequence ID" value="PWZ98640.1"/>
    <property type="molecule type" value="Genomic_DNA"/>
</dbReference>
<dbReference type="RefSeq" id="WP_037543748.1">
    <property type="nucleotide sequence ID" value="NZ_BAAFJH010000057.1"/>
</dbReference>
<sequence>MIYVILYSKELFTGVFNTHADDVYYTDKNKVFKRLEDEGYRFEHDDTFLRDNHTIAEIIGLEEAF</sequence>
<accession>A0A317Z8Q2</accession>
<dbReference type="Proteomes" id="UP000246351">
    <property type="component" value="Unassembled WGS sequence"/>
</dbReference>
<reference evidence="1 2" key="1">
    <citation type="journal article" date="2018" name="Vet. Microbiol.">
        <title>Clonal diversity and geographic distribution of methicillin-resistant Staphylococcus pseudintermedius from Australian animals: Discovery of novel sequence types.</title>
        <authorList>
            <person name="Worthing K.A."/>
            <person name="Abraham S."/>
            <person name="Coombs G.W."/>
            <person name="Pang S."/>
            <person name="Saputra S."/>
            <person name="Jordan D."/>
            <person name="Trott D.J."/>
            <person name="Norris J.M."/>
        </authorList>
    </citation>
    <scope>NUCLEOTIDE SEQUENCE [LARGE SCALE GENOMIC DNA]</scope>
    <source>
        <strain evidence="1 2">ST71 3</strain>
    </source>
</reference>
<dbReference type="AlphaFoldDB" id="A0A317Z8Q2"/>
<proteinExistence type="predicted"/>
<evidence type="ECO:0000313" key="1">
    <source>
        <dbReference type="EMBL" id="PWZ98640.1"/>
    </source>
</evidence>
<gene>
    <name evidence="1" type="ORF">DD924_06980</name>
</gene>
<comment type="caution">
    <text evidence="1">The sequence shown here is derived from an EMBL/GenBank/DDBJ whole genome shotgun (WGS) entry which is preliminary data.</text>
</comment>
<evidence type="ECO:0000313" key="2">
    <source>
        <dbReference type="Proteomes" id="UP000246351"/>
    </source>
</evidence>
<protein>
    <submittedName>
        <fullName evidence="1">Uncharacterized protein</fullName>
    </submittedName>
</protein>
<organism evidence="1 2">
    <name type="scientific">Staphylococcus pseudintermedius</name>
    <dbReference type="NCBI Taxonomy" id="283734"/>
    <lineage>
        <taxon>Bacteria</taxon>
        <taxon>Bacillati</taxon>
        <taxon>Bacillota</taxon>
        <taxon>Bacilli</taxon>
        <taxon>Bacillales</taxon>
        <taxon>Staphylococcaceae</taxon>
        <taxon>Staphylococcus</taxon>
        <taxon>Staphylococcus intermedius group</taxon>
    </lineage>
</organism>